<dbReference type="PANTHER" id="PTHR10695">
    <property type="entry name" value="DEPHOSPHO-COA KINASE-RELATED"/>
    <property type="match status" value="1"/>
</dbReference>
<evidence type="ECO:0000256" key="3">
    <source>
        <dbReference type="HAMAP-Rule" id="MF_00376"/>
    </source>
</evidence>
<proteinExistence type="inferred from homology"/>
<dbReference type="InterPro" id="IPR027417">
    <property type="entry name" value="P-loop_NTPase"/>
</dbReference>
<dbReference type="EMBL" id="JABCUS010000014">
    <property type="protein sequence ID" value="NMX03739.1"/>
    <property type="molecule type" value="Genomic_DNA"/>
</dbReference>
<dbReference type="PROSITE" id="PS51219">
    <property type="entry name" value="DPCK"/>
    <property type="match status" value="1"/>
</dbReference>
<dbReference type="AlphaFoldDB" id="A0A7Y0UU12"/>
<dbReference type="UniPathway" id="UPA00241">
    <property type="reaction ID" value="UER00356"/>
</dbReference>
<dbReference type="GO" id="GO:0005524">
    <property type="term" value="F:ATP binding"/>
    <property type="evidence" value="ECO:0007669"/>
    <property type="project" value="UniProtKB-UniRule"/>
</dbReference>
<sequence>MSELEKQPAPTPYTSAEITEPTEPGVLQHPQLRLLRPWPPRPIDRVWKICVSGGIGSGKSTLVRALGDCGAEVFDADAVLRRATAPGGVALPALRQAFGSGVFMRCQPSGDLDTVTVHHPDIDRASETKAKPSDGTGTDTDSDTLDRAALAALIFANPGAKARLEGILHPLLWQDFDRVVAGLPPEAILVAEIPLVTETGNDGRFDVVIMVDAPHETRIKRLTTGRAMNETSARERIAAQATRAQREAIAHVWVENTGTAAELSTVAKQLWDAMVKT</sequence>
<keyword evidence="3" id="KW-0808">Transferase</keyword>
<keyword evidence="1 3" id="KW-0547">Nucleotide-binding</keyword>
<dbReference type="Proteomes" id="UP000575397">
    <property type="component" value="Unassembled WGS sequence"/>
</dbReference>
<reference evidence="5 6" key="1">
    <citation type="submission" date="2020-04" db="EMBL/GenBank/DDBJ databases">
        <title>Antimicrobial susceptibility and clonality of vaginal-derived multi-drug resistant Mobiluncus isolates in China.</title>
        <authorList>
            <person name="Zhang X."/>
        </authorList>
    </citation>
    <scope>NUCLEOTIDE SEQUENCE [LARGE SCALE GENOMIC DNA]</scope>
    <source>
        <strain evidence="5 6">12</strain>
    </source>
</reference>
<dbReference type="Gene3D" id="3.40.50.300">
    <property type="entry name" value="P-loop containing nucleotide triphosphate hydrolases"/>
    <property type="match status" value="1"/>
</dbReference>
<comment type="caution">
    <text evidence="5">The sequence shown here is derived from an EMBL/GenBank/DDBJ whole genome shotgun (WGS) entry which is preliminary data.</text>
</comment>
<keyword evidence="2 3" id="KW-0067">ATP-binding</keyword>
<dbReference type="SUPFAM" id="SSF52540">
    <property type="entry name" value="P-loop containing nucleoside triphosphate hydrolases"/>
    <property type="match status" value="1"/>
</dbReference>
<comment type="catalytic activity">
    <reaction evidence="3">
        <text>3'-dephospho-CoA + ATP = ADP + CoA + H(+)</text>
        <dbReference type="Rhea" id="RHEA:18245"/>
        <dbReference type="ChEBI" id="CHEBI:15378"/>
        <dbReference type="ChEBI" id="CHEBI:30616"/>
        <dbReference type="ChEBI" id="CHEBI:57287"/>
        <dbReference type="ChEBI" id="CHEBI:57328"/>
        <dbReference type="ChEBI" id="CHEBI:456216"/>
        <dbReference type="EC" id="2.7.1.24"/>
    </reaction>
</comment>
<dbReference type="GO" id="GO:0015937">
    <property type="term" value="P:coenzyme A biosynthetic process"/>
    <property type="evidence" value="ECO:0007669"/>
    <property type="project" value="UniProtKB-UniRule"/>
</dbReference>
<dbReference type="RefSeq" id="WP_169762835.1">
    <property type="nucleotide sequence ID" value="NZ_JABCUS010000014.1"/>
</dbReference>
<dbReference type="GO" id="GO:0004140">
    <property type="term" value="F:dephospho-CoA kinase activity"/>
    <property type="evidence" value="ECO:0007669"/>
    <property type="project" value="UniProtKB-UniRule"/>
</dbReference>
<gene>
    <name evidence="3" type="primary">coaE</name>
    <name evidence="5" type="ORF">HHJ77_07310</name>
</gene>
<keyword evidence="3" id="KW-0173">Coenzyme A biosynthesis</keyword>
<dbReference type="CDD" id="cd02022">
    <property type="entry name" value="DPCK"/>
    <property type="match status" value="1"/>
</dbReference>
<feature type="region of interest" description="Disordered" evidence="4">
    <location>
        <begin position="123"/>
        <end position="142"/>
    </location>
</feature>
<comment type="similarity">
    <text evidence="3">Belongs to the CoaE family.</text>
</comment>
<organism evidence="5 6">
    <name type="scientific">Mobiluncus mulieris</name>
    <dbReference type="NCBI Taxonomy" id="2052"/>
    <lineage>
        <taxon>Bacteria</taxon>
        <taxon>Bacillati</taxon>
        <taxon>Actinomycetota</taxon>
        <taxon>Actinomycetes</taxon>
        <taxon>Actinomycetales</taxon>
        <taxon>Actinomycetaceae</taxon>
        <taxon>Mobiluncus</taxon>
    </lineage>
</organism>
<feature type="region of interest" description="Disordered" evidence="4">
    <location>
        <begin position="1"/>
        <end position="26"/>
    </location>
</feature>
<dbReference type="PANTHER" id="PTHR10695:SF46">
    <property type="entry name" value="BIFUNCTIONAL COENZYME A SYNTHASE-RELATED"/>
    <property type="match status" value="1"/>
</dbReference>
<accession>A0A7Y0UU12</accession>
<dbReference type="HAMAP" id="MF_00376">
    <property type="entry name" value="Dephospho_CoA_kinase"/>
    <property type="match status" value="1"/>
</dbReference>
<keyword evidence="3" id="KW-0963">Cytoplasm</keyword>
<dbReference type="Pfam" id="PF01121">
    <property type="entry name" value="CoaE"/>
    <property type="match status" value="2"/>
</dbReference>
<comment type="pathway">
    <text evidence="3">Cofactor biosynthesis; coenzyme A biosynthesis; CoA from (R)-pantothenate: step 5/5.</text>
</comment>
<protein>
    <recommendedName>
        <fullName evidence="3">Dephospho-CoA kinase</fullName>
        <ecNumber evidence="3">2.7.1.24</ecNumber>
    </recommendedName>
    <alternativeName>
        <fullName evidence="3">Dephosphocoenzyme A kinase</fullName>
    </alternativeName>
</protein>
<evidence type="ECO:0000313" key="5">
    <source>
        <dbReference type="EMBL" id="NMX03739.1"/>
    </source>
</evidence>
<evidence type="ECO:0000256" key="1">
    <source>
        <dbReference type="ARBA" id="ARBA00022741"/>
    </source>
</evidence>
<feature type="compositionally biased region" description="Basic and acidic residues" evidence="4">
    <location>
        <begin position="123"/>
        <end position="132"/>
    </location>
</feature>
<evidence type="ECO:0000256" key="4">
    <source>
        <dbReference type="SAM" id="MobiDB-lite"/>
    </source>
</evidence>
<feature type="binding site" evidence="3">
    <location>
        <begin position="56"/>
        <end position="61"/>
    </location>
    <ligand>
        <name>ATP</name>
        <dbReference type="ChEBI" id="CHEBI:30616"/>
    </ligand>
</feature>
<dbReference type="InterPro" id="IPR001977">
    <property type="entry name" value="Depp_CoAkinase"/>
</dbReference>
<evidence type="ECO:0000256" key="2">
    <source>
        <dbReference type="ARBA" id="ARBA00022840"/>
    </source>
</evidence>
<name>A0A7Y0UU12_9ACTO</name>
<keyword evidence="3 5" id="KW-0418">Kinase</keyword>
<comment type="function">
    <text evidence="3">Catalyzes the phosphorylation of the 3'-hydroxyl group of dephosphocoenzyme A to form coenzyme A.</text>
</comment>
<dbReference type="EC" id="2.7.1.24" evidence="3"/>
<dbReference type="GO" id="GO:0005737">
    <property type="term" value="C:cytoplasm"/>
    <property type="evidence" value="ECO:0007669"/>
    <property type="project" value="UniProtKB-SubCell"/>
</dbReference>
<evidence type="ECO:0000313" key="6">
    <source>
        <dbReference type="Proteomes" id="UP000575397"/>
    </source>
</evidence>
<comment type="subcellular location">
    <subcellularLocation>
        <location evidence="3">Cytoplasm</location>
    </subcellularLocation>
</comment>